<dbReference type="PANTHER" id="PTHR21403">
    <property type="entry name" value="ATP PHOSPHORIBOSYLTRANSFERASE ATP-PRTASE"/>
    <property type="match status" value="1"/>
</dbReference>
<protein>
    <recommendedName>
        <fullName evidence="3">ATP phosphoribosyltransferase</fullName>
        <ecNumber evidence="3">2.4.2.17</ecNumber>
    </recommendedName>
</protein>
<dbReference type="Pfam" id="PF01634">
    <property type="entry name" value="HisG"/>
    <property type="match status" value="1"/>
</dbReference>
<keyword evidence="10" id="KW-1185">Reference proteome</keyword>
<dbReference type="PANTHER" id="PTHR21403:SF8">
    <property type="entry name" value="ATP PHOSPHORIBOSYLTRANSFERASE"/>
    <property type="match status" value="1"/>
</dbReference>
<accession>A0A484NBM5</accession>
<organism evidence="9 10">
    <name type="scientific">Cuscuta campestris</name>
    <dbReference type="NCBI Taxonomy" id="132261"/>
    <lineage>
        <taxon>Eukaryota</taxon>
        <taxon>Viridiplantae</taxon>
        <taxon>Streptophyta</taxon>
        <taxon>Embryophyta</taxon>
        <taxon>Tracheophyta</taxon>
        <taxon>Spermatophyta</taxon>
        <taxon>Magnoliopsida</taxon>
        <taxon>eudicotyledons</taxon>
        <taxon>Gunneridae</taxon>
        <taxon>Pentapetalae</taxon>
        <taxon>asterids</taxon>
        <taxon>lamiids</taxon>
        <taxon>Solanales</taxon>
        <taxon>Convolvulaceae</taxon>
        <taxon>Cuscuteae</taxon>
        <taxon>Cuscuta</taxon>
        <taxon>Cuscuta subgen. Grammica</taxon>
        <taxon>Cuscuta sect. Cleistogrammica</taxon>
    </lineage>
</organism>
<evidence type="ECO:0000256" key="7">
    <source>
        <dbReference type="ARBA" id="ARBA00023102"/>
    </source>
</evidence>
<dbReference type="EMBL" id="OOIL02006592">
    <property type="protein sequence ID" value="VFQ98480.1"/>
    <property type="molecule type" value="Genomic_DNA"/>
</dbReference>
<evidence type="ECO:0000313" key="9">
    <source>
        <dbReference type="EMBL" id="VFQ98480.1"/>
    </source>
</evidence>
<dbReference type="EC" id="2.4.2.17" evidence="3"/>
<dbReference type="Gene3D" id="3.40.190.10">
    <property type="entry name" value="Periplasmic binding protein-like II"/>
    <property type="match status" value="1"/>
</dbReference>
<evidence type="ECO:0000259" key="8">
    <source>
        <dbReference type="Pfam" id="PF01634"/>
    </source>
</evidence>
<evidence type="ECO:0000256" key="2">
    <source>
        <dbReference type="ARBA" id="ARBA00004667"/>
    </source>
</evidence>
<keyword evidence="7" id="KW-0368">Histidine biosynthesis</keyword>
<evidence type="ECO:0000256" key="5">
    <source>
        <dbReference type="ARBA" id="ARBA00022676"/>
    </source>
</evidence>
<name>A0A484NBM5_9ASTE</name>
<gene>
    <name evidence="9" type="ORF">CCAM_LOCUS40256</name>
</gene>
<evidence type="ECO:0000256" key="6">
    <source>
        <dbReference type="ARBA" id="ARBA00022679"/>
    </source>
</evidence>
<evidence type="ECO:0000313" key="10">
    <source>
        <dbReference type="Proteomes" id="UP000595140"/>
    </source>
</evidence>
<dbReference type="SUPFAM" id="SSF53850">
    <property type="entry name" value="Periplasmic binding protein-like II"/>
    <property type="match status" value="1"/>
</dbReference>
<evidence type="ECO:0000256" key="4">
    <source>
        <dbReference type="ARBA" id="ARBA00022605"/>
    </source>
</evidence>
<dbReference type="OrthoDB" id="2574at2759"/>
<evidence type="ECO:0000256" key="3">
    <source>
        <dbReference type="ARBA" id="ARBA00011946"/>
    </source>
</evidence>
<reference evidence="9 10" key="1">
    <citation type="submission" date="2018-04" db="EMBL/GenBank/DDBJ databases">
        <authorList>
            <person name="Vogel A."/>
        </authorList>
    </citation>
    <scope>NUCLEOTIDE SEQUENCE [LARGE SCALE GENOMIC DNA]</scope>
</reference>
<dbReference type="InterPro" id="IPR001348">
    <property type="entry name" value="ATP_PRibTrfase_HisG"/>
</dbReference>
<dbReference type="GO" id="GO:0000105">
    <property type="term" value="P:L-histidine biosynthetic process"/>
    <property type="evidence" value="ECO:0007669"/>
    <property type="project" value="UniProtKB-UniPathway"/>
</dbReference>
<keyword evidence="6" id="KW-0808">Transferase</keyword>
<comment type="catalytic activity">
    <reaction evidence="1">
        <text>1-(5-phospho-beta-D-ribosyl)-ATP + diphosphate = 5-phospho-alpha-D-ribose 1-diphosphate + ATP</text>
        <dbReference type="Rhea" id="RHEA:18473"/>
        <dbReference type="ChEBI" id="CHEBI:30616"/>
        <dbReference type="ChEBI" id="CHEBI:33019"/>
        <dbReference type="ChEBI" id="CHEBI:58017"/>
        <dbReference type="ChEBI" id="CHEBI:73183"/>
        <dbReference type="EC" id="2.4.2.17"/>
    </reaction>
</comment>
<dbReference type="UniPathway" id="UPA00031">
    <property type="reaction ID" value="UER00006"/>
</dbReference>
<dbReference type="GO" id="GO:0003879">
    <property type="term" value="F:ATP phosphoribosyltransferase activity"/>
    <property type="evidence" value="ECO:0007669"/>
    <property type="project" value="UniProtKB-EC"/>
</dbReference>
<dbReference type="AlphaFoldDB" id="A0A484NBM5"/>
<feature type="domain" description="ATP phosphoribosyltransferase catalytic" evidence="8">
    <location>
        <begin position="45"/>
        <end position="90"/>
    </location>
</feature>
<proteinExistence type="predicted"/>
<sequence>MDVVIISDVFLLAAAPRLRLAYCEAEIADFTACILQFSNCFSFKKMGIADAIVDLVGSGTTSRENNLKEIAGGVILQSQAVLVASRKSLTHYYAIVICVPKKAFMSLCSSCGRDDNSAND</sequence>
<comment type="pathway">
    <text evidence="2">Amino-acid biosynthesis; L-histidine biosynthesis; L-histidine from 5-phospho-alpha-D-ribose 1-diphosphate: step 1/9.</text>
</comment>
<evidence type="ECO:0000256" key="1">
    <source>
        <dbReference type="ARBA" id="ARBA00000915"/>
    </source>
</evidence>
<keyword evidence="5" id="KW-0328">Glycosyltransferase</keyword>
<dbReference type="InterPro" id="IPR013820">
    <property type="entry name" value="ATP_PRibTrfase_cat"/>
</dbReference>
<dbReference type="GO" id="GO:0005737">
    <property type="term" value="C:cytoplasm"/>
    <property type="evidence" value="ECO:0007669"/>
    <property type="project" value="InterPro"/>
</dbReference>
<dbReference type="Proteomes" id="UP000595140">
    <property type="component" value="Unassembled WGS sequence"/>
</dbReference>
<keyword evidence="4" id="KW-0028">Amino-acid biosynthesis</keyword>